<evidence type="ECO:0000259" key="17">
    <source>
        <dbReference type="PROSITE" id="PS50110"/>
    </source>
</evidence>
<feature type="region of interest" description="Disordered" evidence="15">
    <location>
        <begin position="932"/>
        <end position="975"/>
    </location>
</feature>
<dbReference type="CDD" id="cd00082">
    <property type="entry name" value="HisKA"/>
    <property type="match status" value="1"/>
</dbReference>
<feature type="modified residue" description="4-aspartylphosphate" evidence="13">
    <location>
        <position position="724"/>
    </location>
</feature>
<keyword evidence="14" id="KW-0175">Coiled coil</keyword>
<dbReference type="Gene3D" id="3.40.50.2300">
    <property type="match status" value="2"/>
</dbReference>
<protein>
    <recommendedName>
        <fullName evidence="3">histidine kinase</fullName>
        <ecNumber evidence="3">2.7.13.3</ecNumber>
    </recommendedName>
</protein>
<dbReference type="CDD" id="cd16922">
    <property type="entry name" value="HATPase_EvgS-ArcB-TorS-like"/>
    <property type="match status" value="1"/>
</dbReference>
<dbReference type="CDD" id="cd17546">
    <property type="entry name" value="REC_hyHK_CKI1_RcsC-like"/>
    <property type="match status" value="1"/>
</dbReference>
<dbReference type="PANTHER" id="PTHR45339">
    <property type="entry name" value="HYBRID SIGNAL TRANSDUCTION HISTIDINE KINASE J"/>
    <property type="match status" value="1"/>
</dbReference>
<evidence type="ECO:0000259" key="19">
    <source>
        <dbReference type="PROSITE" id="PS50113"/>
    </source>
</evidence>
<evidence type="ECO:0000256" key="1">
    <source>
        <dbReference type="ARBA" id="ARBA00000085"/>
    </source>
</evidence>
<evidence type="ECO:0000256" key="10">
    <source>
        <dbReference type="ARBA" id="ARBA00023012"/>
    </source>
</evidence>
<evidence type="ECO:0000256" key="9">
    <source>
        <dbReference type="ARBA" id="ARBA00022989"/>
    </source>
</evidence>
<evidence type="ECO:0000256" key="8">
    <source>
        <dbReference type="ARBA" id="ARBA00022840"/>
    </source>
</evidence>
<evidence type="ECO:0000259" key="16">
    <source>
        <dbReference type="PROSITE" id="PS50109"/>
    </source>
</evidence>
<dbReference type="InterPro" id="IPR011006">
    <property type="entry name" value="CheY-like_superfamily"/>
</dbReference>
<keyword evidence="9" id="KW-1133">Transmembrane helix</keyword>
<dbReference type="InterPro" id="IPR036641">
    <property type="entry name" value="HPT_dom_sf"/>
</dbReference>
<dbReference type="InterPro" id="IPR000700">
    <property type="entry name" value="PAS-assoc_C"/>
</dbReference>
<dbReference type="PRINTS" id="PR00344">
    <property type="entry name" value="BCTRLSENSOR"/>
</dbReference>
<evidence type="ECO:0000313" key="21">
    <source>
        <dbReference type="EMBL" id="GAA5505251.1"/>
    </source>
</evidence>
<feature type="domain" description="PAC" evidence="19">
    <location>
        <begin position="360"/>
        <end position="412"/>
    </location>
</feature>
<name>A0ABP9VKP3_9BACT</name>
<dbReference type="InterPro" id="IPR003594">
    <property type="entry name" value="HATPase_dom"/>
</dbReference>
<evidence type="ECO:0000256" key="7">
    <source>
        <dbReference type="ARBA" id="ARBA00022741"/>
    </source>
</evidence>
<evidence type="ECO:0000256" key="6">
    <source>
        <dbReference type="ARBA" id="ARBA00022692"/>
    </source>
</evidence>
<evidence type="ECO:0000259" key="20">
    <source>
        <dbReference type="PROSITE" id="PS50894"/>
    </source>
</evidence>
<evidence type="ECO:0000256" key="2">
    <source>
        <dbReference type="ARBA" id="ARBA00004651"/>
    </source>
</evidence>
<dbReference type="InterPro" id="IPR004358">
    <property type="entry name" value="Sig_transdc_His_kin-like_C"/>
</dbReference>
<dbReference type="EC" id="2.7.13.3" evidence="3"/>
<evidence type="ECO:0000256" key="3">
    <source>
        <dbReference type="ARBA" id="ARBA00012438"/>
    </source>
</evidence>
<keyword evidence="11" id="KW-0472">Membrane</keyword>
<evidence type="ECO:0000256" key="13">
    <source>
        <dbReference type="PROSITE-ProRule" id="PRU00169"/>
    </source>
</evidence>
<dbReference type="Pfam" id="PF00072">
    <property type="entry name" value="Response_reg"/>
    <property type="match status" value="2"/>
</dbReference>
<dbReference type="Proteomes" id="UP001416858">
    <property type="component" value="Unassembled WGS sequence"/>
</dbReference>
<keyword evidence="7" id="KW-0547">Nucleotide-binding</keyword>
<feature type="modified residue" description="4-aspartylphosphate" evidence="13">
    <location>
        <position position="863"/>
    </location>
</feature>
<evidence type="ECO:0000313" key="22">
    <source>
        <dbReference type="Proteomes" id="UP001416858"/>
    </source>
</evidence>
<dbReference type="Pfam" id="PF08448">
    <property type="entry name" value="PAS_4"/>
    <property type="match status" value="3"/>
</dbReference>
<dbReference type="PROSITE" id="PS50113">
    <property type="entry name" value="PAC"/>
    <property type="match status" value="2"/>
</dbReference>
<organism evidence="21 22">
    <name type="scientific">Novipirellula caenicola</name>
    <dbReference type="NCBI Taxonomy" id="1536901"/>
    <lineage>
        <taxon>Bacteria</taxon>
        <taxon>Pseudomonadati</taxon>
        <taxon>Planctomycetota</taxon>
        <taxon>Planctomycetia</taxon>
        <taxon>Pirellulales</taxon>
        <taxon>Pirellulaceae</taxon>
        <taxon>Novipirellula</taxon>
    </lineage>
</organism>
<evidence type="ECO:0000256" key="15">
    <source>
        <dbReference type="SAM" id="MobiDB-lite"/>
    </source>
</evidence>
<feature type="domain" description="HPt" evidence="20">
    <location>
        <begin position="992"/>
        <end position="1085"/>
    </location>
</feature>
<proteinExistence type="predicted"/>
<dbReference type="Gene3D" id="3.30.450.20">
    <property type="entry name" value="PAS domain"/>
    <property type="match status" value="3"/>
</dbReference>
<keyword evidence="4" id="KW-1003">Cell membrane</keyword>
<keyword evidence="8" id="KW-0067">ATP-binding</keyword>
<dbReference type="CDD" id="cd00088">
    <property type="entry name" value="HPT"/>
    <property type="match status" value="1"/>
</dbReference>
<feature type="domain" description="Response regulatory" evidence="17">
    <location>
        <begin position="814"/>
        <end position="932"/>
    </location>
</feature>
<keyword evidence="6" id="KW-0812">Transmembrane</keyword>
<evidence type="ECO:0000256" key="14">
    <source>
        <dbReference type="SAM" id="Coils"/>
    </source>
</evidence>
<dbReference type="CDD" id="cd00156">
    <property type="entry name" value="REC"/>
    <property type="match status" value="1"/>
</dbReference>
<dbReference type="GO" id="GO:0016301">
    <property type="term" value="F:kinase activity"/>
    <property type="evidence" value="ECO:0007669"/>
    <property type="project" value="UniProtKB-KW"/>
</dbReference>
<evidence type="ECO:0000256" key="12">
    <source>
        <dbReference type="PROSITE-ProRule" id="PRU00110"/>
    </source>
</evidence>
<keyword evidence="21" id="KW-0418">Kinase</keyword>
<dbReference type="InterPro" id="IPR036890">
    <property type="entry name" value="HATPase_C_sf"/>
</dbReference>
<dbReference type="SMART" id="SM00448">
    <property type="entry name" value="REC"/>
    <property type="match status" value="2"/>
</dbReference>
<dbReference type="SUPFAM" id="SSF55785">
    <property type="entry name" value="PYP-like sensor domain (PAS domain)"/>
    <property type="match status" value="3"/>
</dbReference>
<dbReference type="SUPFAM" id="SSF52172">
    <property type="entry name" value="CheY-like"/>
    <property type="match status" value="2"/>
</dbReference>
<sequence length="1098" mass="121499">MNPNHSALTDDAANDAFDATGQFRHWTGLQSIRVDPSLRDANLLQVVRKDRHGRIEYANEAFCQHHRQAFAQLVGKTDFDYLPKPAAEVWSERDQAVIQSGRPDHVIEEHISTSGKHSFVEVLRIPMRDQEGTVSGVEVVYWDLKNNGKSTAELKQSQFLLNTLLENIPDAVYFKDKKSRFIRISNALARLFHLDDPSEAVGKTDADFFGSVHAEAAMADERQIMETGEPVIAKVERETWDDRDDTWCSTTKLPLRDESGEVIGTFGVSRDVTEQIRAEIELARERDLLKTITNNIPDPIYVKDRASRFITGNAALLRLLGVDSIDDLVGKTDYDFSPPEIACNFVADDQIVMRSGEPLIEKEETIQLADGRRNWILTTKVPLCDEDGTVKGMVGIGRDITARKLAAEEVMAAKNAADTANRAKSEFLANMSHEIRTPMNGIIGMTELLTATNMTSEQREFLGFVQESADSLLRLLNDILDFSKIEAGRLELEQVHFDLRNCIGKAVKLLTLKADEKHIELAGRIDPSIPNELLGDPGRLRQIIVNFVGNAIKFTESGEVVVDVNPEEVTDESALLHVTVRDTGIGIPKEKQSKIFEAFSQADASTTRHFGGTGLGLTISSRLIDLMGGRVWLESQPGVGTTFHFLVRFGVADDQSPRRPAELSSLSNTRVLVVDDNSTNRRILQEVLLFWQMQPTLADSGAQALEKIAESVDNDAPFGLILLDYHMPNMDGIEFAERICDEYRDKYGPIIILSSSVSGLDPPRLRECGVARYLTKPVIVSELLDAVLGVMGIISPKPETPTIEPEAPKTPPRKILLVEDGAINQRVALGFLKKWNHEVELAVNGREAVEATKKQSFDVILMDIQMPEMNGLEATAAIRKSEEGTNQHQYIVAMTAEAMKGDREKCLNAGMDDYISKPFNPDELQDVIARATKQTDSSATEAITTEASADASAADKPEPAATTTQQGDEPDAVESTEPMLDWGHAVRQMGGDENLAIEVLRTFQDEVPTLIRQMRSAIKQNDPTTLCRSAHTMKGSSRFFGLSEIIDISASIESSGMEMEIAAAEEAVDQLERTCERLLREIEKRLASHPANSDDAAS</sequence>
<evidence type="ECO:0000256" key="5">
    <source>
        <dbReference type="ARBA" id="ARBA00022553"/>
    </source>
</evidence>
<dbReference type="CDD" id="cd00130">
    <property type="entry name" value="PAS"/>
    <property type="match status" value="3"/>
</dbReference>
<reference evidence="21 22" key="1">
    <citation type="submission" date="2024-02" db="EMBL/GenBank/DDBJ databases">
        <title>Rhodopirellula caenicola NBRC 110016.</title>
        <authorList>
            <person name="Ichikawa N."/>
            <person name="Katano-Makiyama Y."/>
            <person name="Hidaka K."/>
        </authorList>
    </citation>
    <scope>NUCLEOTIDE SEQUENCE [LARGE SCALE GENOMIC DNA]</scope>
    <source>
        <strain evidence="21 22">NBRC 110016</strain>
    </source>
</reference>
<keyword evidence="22" id="KW-1185">Reference proteome</keyword>
<keyword evidence="5 13" id="KW-0597">Phosphoprotein</keyword>
<evidence type="ECO:0000256" key="11">
    <source>
        <dbReference type="ARBA" id="ARBA00023136"/>
    </source>
</evidence>
<dbReference type="InterPro" id="IPR001610">
    <property type="entry name" value="PAC"/>
</dbReference>
<dbReference type="RefSeq" id="WP_345682310.1">
    <property type="nucleotide sequence ID" value="NZ_BAABRO010000001.1"/>
</dbReference>
<gene>
    <name evidence="21" type="primary">rcsC_5</name>
    <name evidence="21" type="ORF">Rcae01_00693</name>
</gene>
<dbReference type="PROSITE" id="PS50112">
    <property type="entry name" value="PAS"/>
    <property type="match status" value="1"/>
</dbReference>
<comment type="subcellular location">
    <subcellularLocation>
        <location evidence="2">Cell membrane</location>
        <topology evidence="2">Multi-pass membrane protein</topology>
    </subcellularLocation>
</comment>
<dbReference type="SMART" id="SM00086">
    <property type="entry name" value="PAC"/>
    <property type="match status" value="2"/>
</dbReference>
<feature type="modified residue" description="Phosphohistidine" evidence="12">
    <location>
        <position position="1031"/>
    </location>
</feature>
<dbReference type="Pfam" id="PF02518">
    <property type="entry name" value="HATPase_c"/>
    <property type="match status" value="1"/>
</dbReference>
<dbReference type="NCBIfam" id="TIGR00229">
    <property type="entry name" value="sensory_box"/>
    <property type="match status" value="3"/>
</dbReference>
<dbReference type="Gene3D" id="1.10.287.130">
    <property type="match status" value="1"/>
</dbReference>
<dbReference type="Gene3D" id="3.30.565.10">
    <property type="entry name" value="Histidine kinase-like ATPase, C-terminal domain"/>
    <property type="match status" value="1"/>
</dbReference>
<keyword evidence="21" id="KW-0808">Transferase</keyword>
<dbReference type="InterPro" id="IPR035965">
    <property type="entry name" value="PAS-like_dom_sf"/>
</dbReference>
<dbReference type="InterPro" id="IPR036097">
    <property type="entry name" value="HisK_dim/P_sf"/>
</dbReference>
<dbReference type="Pfam" id="PF00512">
    <property type="entry name" value="HisKA"/>
    <property type="match status" value="1"/>
</dbReference>
<feature type="domain" description="PAS" evidence="18">
    <location>
        <begin position="285"/>
        <end position="321"/>
    </location>
</feature>
<dbReference type="PROSITE" id="PS50110">
    <property type="entry name" value="RESPONSE_REGULATORY"/>
    <property type="match status" value="2"/>
</dbReference>
<comment type="catalytic activity">
    <reaction evidence="1">
        <text>ATP + protein L-histidine = ADP + protein N-phospho-L-histidine.</text>
        <dbReference type="EC" id="2.7.13.3"/>
    </reaction>
</comment>
<dbReference type="SMART" id="SM00073">
    <property type="entry name" value="HPT"/>
    <property type="match status" value="1"/>
</dbReference>
<dbReference type="Pfam" id="PF01627">
    <property type="entry name" value="Hpt"/>
    <property type="match status" value="1"/>
</dbReference>
<dbReference type="PANTHER" id="PTHR45339:SF1">
    <property type="entry name" value="HYBRID SIGNAL TRANSDUCTION HISTIDINE KINASE J"/>
    <property type="match status" value="1"/>
</dbReference>
<dbReference type="Gene3D" id="1.20.120.160">
    <property type="entry name" value="HPT domain"/>
    <property type="match status" value="1"/>
</dbReference>
<dbReference type="InterPro" id="IPR008207">
    <property type="entry name" value="Sig_transdc_His_kin_Hpt_dom"/>
</dbReference>
<dbReference type="InterPro" id="IPR003661">
    <property type="entry name" value="HisK_dim/P_dom"/>
</dbReference>
<dbReference type="PROSITE" id="PS50109">
    <property type="entry name" value="HIS_KIN"/>
    <property type="match status" value="1"/>
</dbReference>
<feature type="coiled-coil region" evidence="14">
    <location>
        <begin position="1054"/>
        <end position="1088"/>
    </location>
</feature>
<dbReference type="SMART" id="SM00091">
    <property type="entry name" value="PAS"/>
    <property type="match status" value="3"/>
</dbReference>
<dbReference type="EMBL" id="BAABRO010000001">
    <property type="protein sequence ID" value="GAA5505251.1"/>
    <property type="molecule type" value="Genomic_DNA"/>
</dbReference>
<keyword evidence="10" id="KW-0902">Two-component regulatory system</keyword>
<feature type="domain" description="Response regulatory" evidence="17">
    <location>
        <begin position="670"/>
        <end position="791"/>
    </location>
</feature>
<feature type="domain" description="Histidine kinase" evidence="16">
    <location>
        <begin position="430"/>
        <end position="651"/>
    </location>
</feature>
<dbReference type="SUPFAM" id="SSF55874">
    <property type="entry name" value="ATPase domain of HSP90 chaperone/DNA topoisomerase II/histidine kinase"/>
    <property type="match status" value="1"/>
</dbReference>
<dbReference type="SMART" id="SM00388">
    <property type="entry name" value="HisKA"/>
    <property type="match status" value="1"/>
</dbReference>
<evidence type="ECO:0000259" key="18">
    <source>
        <dbReference type="PROSITE" id="PS50112"/>
    </source>
</evidence>
<accession>A0ABP9VKP3</accession>
<dbReference type="InterPro" id="IPR013656">
    <property type="entry name" value="PAS_4"/>
</dbReference>
<dbReference type="SUPFAM" id="SSF47384">
    <property type="entry name" value="Homodimeric domain of signal transducing histidine kinase"/>
    <property type="match status" value="1"/>
</dbReference>
<dbReference type="PROSITE" id="PS50894">
    <property type="entry name" value="HPT"/>
    <property type="match status" value="1"/>
</dbReference>
<evidence type="ECO:0000256" key="4">
    <source>
        <dbReference type="ARBA" id="ARBA00022475"/>
    </source>
</evidence>
<feature type="domain" description="PAC" evidence="19">
    <location>
        <begin position="229"/>
        <end position="284"/>
    </location>
</feature>
<dbReference type="InterPro" id="IPR005467">
    <property type="entry name" value="His_kinase_dom"/>
</dbReference>
<feature type="compositionally biased region" description="Low complexity" evidence="15">
    <location>
        <begin position="935"/>
        <end position="952"/>
    </location>
</feature>
<dbReference type="SMART" id="SM00387">
    <property type="entry name" value="HATPase_c"/>
    <property type="match status" value="1"/>
</dbReference>
<comment type="caution">
    <text evidence="21">The sequence shown here is derived from an EMBL/GenBank/DDBJ whole genome shotgun (WGS) entry which is preliminary data.</text>
</comment>
<dbReference type="InterPro" id="IPR001789">
    <property type="entry name" value="Sig_transdc_resp-reg_receiver"/>
</dbReference>
<dbReference type="SUPFAM" id="SSF47226">
    <property type="entry name" value="Histidine-containing phosphotransfer domain, HPT domain"/>
    <property type="match status" value="1"/>
</dbReference>
<dbReference type="InterPro" id="IPR000014">
    <property type="entry name" value="PAS"/>
</dbReference>